<feature type="domain" description="Reverse transcriptase Ty1/copia-type" evidence="1">
    <location>
        <begin position="443"/>
        <end position="490"/>
    </location>
</feature>
<name>A0A7J0EQS1_9ERIC</name>
<dbReference type="Proteomes" id="UP000585474">
    <property type="component" value="Unassembled WGS sequence"/>
</dbReference>
<accession>A0A7J0EQS1</accession>
<gene>
    <name evidence="2" type="ORF">Acr_06g0007850</name>
</gene>
<dbReference type="EMBL" id="BJWL01000006">
    <property type="protein sequence ID" value="GFY88845.1"/>
    <property type="molecule type" value="Genomic_DNA"/>
</dbReference>
<dbReference type="PANTHER" id="PTHR34222">
    <property type="entry name" value="GAG_PRE-INTEGRS DOMAIN-CONTAINING PROTEIN"/>
    <property type="match status" value="1"/>
</dbReference>
<keyword evidence="3" id="KW-1185">Reference proteome</keyword>
<evidence type="ECO:0000313" key="3">
    <source>
        <dbReference type="Proteomes" id="UP000585474"/>
    </source>
</evidence>
<evidence type="ECO:0000259" key="1">
    <source>
        <dbReference type="Pfam" id="PF07727"/>
    </source>
</evidence>
<organism evidence="2 3">
    <name type="scientific">Actinidia rufa</name>
    <dbReference type="NCBI Taxonomy" id="165716"/>
    <lineage>
        <taxon>Eukaryota</taxon>
        <taxon>Viridiplantae</taxon>
        <taxon>Streptophyta</taxon>
        <taxon>Embryophyta</taxon>
        <taxon>Tracheophyta</taxon>
        <taxon>Spermatophyta</taxon>
        <taxon>Magnoliopsida</taxon>
        <taxon>eudicotyledons</taxon>
        <taxon>Gunneridae</taxon>
        <taxon>Pentapetalae</taxon>
        <taxon>asterids</taxon>
        <taxon>Ericales</taxon>
        <taxon>Actinidiaceae</taxon>
        <taxon>Actinidia</taxon>
    </lineage>
</organism>
<proteinExistence type="predicted"/>
<dbReference type="AlphaFoldDB" id="A0A7J0EQS1"/>
<protein>
    <recommendedName>
        <fullName evidence="1">Reverse transcriptase Ty1/copia-type domain-containing protein</fullName>
    </recommendedName>
</protein>
<dbReference type="PANTHER" id="PTHR34222:SF100">
    <property type="entry name" value="CCHC-TYPE DOMAIN-CONTAINING PROTEIN"/>
    <property type="match status" value="1"/>
</dbReference>
<dbReference type="InterPro" id="IPR013103">
    <property type="entry name" value="RVT_2"/>
</dbReference>
<sequence>MCYDLFMASRAPKFSEIIESSLAPIAPTPRPDLSLSQHTPVHRGKARWILSHHPKSATSNPTYPQWDIDNCTILGWVFNSMEDRIYHMFIYNDTVHSLWTTLSQMYAHAHHDSRIFELYQEIARASQETLGLSVADYFGFLQSRWEELAQYESLSDFPTAIAIIVSQRLARQHTYQFLMDLKSEYESLHIQILNTSPLPSLYEAFAIIDGDERRRRIIQTSPAISSGSTAIADQMAFASTSSGPRSFGGKPICFYRKNIGHMREQYFKLHLELKGTSSKRKGKGPRTATIAETSLGHVPDLSHIQSQLGSLLQQQPSGSTATLAAGSYIGCSGSPQNLHSPPSAFRLRPLCHSFSVSDTSPSHLVPPSVSPRDPSRTCHPPDRLIAKYMSYQGLSTSYQSFLGQVASIPIPRSVSEALQNLQWVVAMQEEMDVLEMNDLMADALFSVYVDDIIITEDDAPGIITVKQALQNSFDIKDLGHLQYFLGIETARSPWDQLIPVKVHPEPSPRYRMWCHASQMWIMQGQSVTDAPPLDYVHSMATTFCREKVRSRLLCLILQLKQNIEPWLKVHVNSSGSARL</sequence>
<comment type="caution">
    <text evidence="2">The sequence shown here is derived from an EMBL/GenBank/DDBJ whole genome shotgun (WGS) entry which is preliminary data.</text>
</comment>
<reference evidence="2 3" key="1">
    <citation type="submission" date="2019-07" db="EMBL/GenBank/DDBJ databases">
        <title>De Novo Assembly of kiwifruit Actinidia rufa.</title>
        <authorList>
            <person name="Sugita-Konishi S."/>
            <person name="Sato K."/>
            <person name="Mori E."/>
            <person name="Abe Y."/>
            <person name="Kisaki G."/>
            <person name="Hamano K."/>
            <person name="Suezawa K."/>
            <person name="Otani M."/>
            <person name="Fukuda T."/>
            <person name="Manabe T."/>
            <person name="Gomi K."/>
            <person name="Tabuchi M."/>
            <person name="Akimitsu K."/>
            <person name="Kataoka I."/>
        </authorList>
    </citation>
    <scope>NUCLEOTIDE SEQUENCE [LARGE SCALE GENOMIC DNA]</scope>
    <source>
        <strain evidence="3">cv. Fuchu</strain>
    </source>
</reference>
<dbReference type="Pfam" id="PF07727">
    <property type="entry name" value="RVT_2"/>
    <property type="match status" value="1"/>
</dbReference>
<evidence type="ECO:0000313" key="2">
    <source>
        <dbReference type="EMBL" id="GFY88845.1"/>
    </source>
</evidence>